<dbReference type="InterPro" id="IPR015421">
    <property type="entry name" value="PyrdxlP-dep_Trfase_major"/>
</dbReference>
<dbReference type="GO" id="GO:0008483">
    <property type="term" value="F:transaminase activity"/>
    <property type="evidence" value="ECO:0007669"/>
    <property type="project" value="UniProtKB-KW"/>
</dbReference>
<dbReference type="AlphaFoldDB" id="A0A538TAE9"/>
<dbReference type="GO" id="GO:0030170">
    <property type="term" value="F:pyridoxal phosphate binding"/>
    <property type="evidence" value="ECO:0007669"/>
    <property type="project" value="TreeGrafter"/>
</dbReference>
<gene>
    <name evidence="5" type="ORF">E6K76_01030</name>
</gene>
<feature type="region of interest" description="Disordered" evidence="4">
    <location>
        <begin position="1"/>
        <end position="23"/>
    </location>
</feature>
<dbReference type="PIRSF" id="PIRSF000390">
    <property type="entry name" value="PLP_StrS"/>
    <property type="match status" value="1"/>
</dbReference>
<dbReference type="Gene3D" id="3.90.1150.10">
    <property type="entry name" value="Aspartate Aminotransferase, domain 1"/>
    <property type="match status" value="1"/>
</dbReference>
<dbReference type="PANTHER" id="PTHR30244">
    <property type="entry name" value="TRANSAMINASE"/>
    <property type="match status" value="1"/>
</dbReference>
<evidence type="ECO:0000313" key="5">
    <source>
        <dbReference type="EMBL" id="TMQ60609.1"/>
    </source>
</evidence>
<reference evidence="5 6" key="1">
    <citation type="journal article" date="2019" name="Nat. Microbiol.">
        <title>Mediterranean grassland soil C-N compound turnover is dependent on rainfall and depth, and is mediated by genomically divergent microorganisms.</title>
        <authorList>
            <person name="Diamond S."/>
            <person name="Andeer P.F."/>
            <person name="Li Z."/>
            <person name="Crits-Christoph A."/>
            <person name="Burstein D."/>
            <person name="Anantharaman K."/>
            <person name="Lane K.R."/>
            <person name="Thomas B.C."/>
            <person name="Pan C."/>
            <person name="Northen T.R."/>
            <person name="Banfield J.F."/>
        </authorList>
    </citation>
    <scope>NUCLEOTIDE SEQUENCE [LARGE SCALE GENOMIC DNA]</scope>
    <source>
        <strain evidence="5">WS_6</strain>
    </source>
</reference>
<dbReference type="InterPro" id="IPR000653">
    <property type="entry name" value="DegT/StrS_aminotransferase"/>
</dbReference>
<organism evidence="5 6">
    <name type="scientific">Eiseniibacteriota bacterium</name>
    <dbReference type="NCBI Taxonomy" id="2212470"/>
    <lineage>
        <taxon>Bacteria</taxon>
        <taxon>Candidatus Eiseniibacteriota</taxon>
    </lineage>
</organism>
<dbReference type="Gene3D" id="3.40.640.10">
    <property type="entry name" value="Type I PLP-dependent aspartate aminotransferase-like (Major domain)"/>
    <property type="match status" value="1"/>
</dbReference>
<proteinExistence type="inferred from homology"/>
<dbReference type="InterPro" id="IPR015424">
    <property type="entry name" value="PyrdxlP-dep_Trfase"/>
</dbReference>
<dbReference type="GO" id="GO:0000271">
    <property type="term" value="P:polysaccharide biosynthetic process"/>
    <property type="evidence" value="ECO:0007669"/>
    <property type="project" value="TreeGrafter"/>
</dbReference>
<evidence type="ECO:0000256" key="2">
    <source>
        <dbReference type="PIRSR" id="PIRSR000390-2"/>
    </source>
</evidence>
<name>A0A538TAE9_UNCEI</name>
<dbReference type="SUPFAM" id="SSF53383">
    <property type="entry name" value="PLP-dependent transferases"/>
    <property type="match status" value="1"/>
</dbReference>
<dbReference type="PANTHER" id="PTHR30244:SF34">
    <property type="entry name" value="DTDP-4-AMINO-4,6-DIDEOXYGALACTOSE TRANSAMINASE"/>
    <property type="match status" value="1"/>
</dbReference>
<keyword evidence="5" id="KW-0032">Aminotransferase</keyword>
<dbReference type="EMBL" id="VBOW01000013">
    <property type="protein sequence ID" value="TMQ60609.1"/>
    <property type="molecule type" value="Genomic_DNA"/>
</dbReference>
<dbReference type="InterPro" id="IPR015422">
    <property type="entry name" value="PyrdxlP-dep_Trfase_small"/>
</dbReference>
<sequence length="423" mass="46485">MDGSAKPGGRDPTTKTPGEGSAPVRREFLVFGRPFVAEEEIREVVDTLRSGWIGFGPKTLRFEADFASYVHASHAVAVNSCTAALHLALLAAGVGPGDEVITTPLTFAATANVITHAGARPVFVDVDRATQNLRPDLVEAALTPRTKAILPVHMAGWPCDLESISRIAERNGIPVIEDAAHAIEAWYKGRKVGAISAMTAFSFYATKSLTTAEGGMLTTEDGALANRIRTLRLHGLDRDAWKRYSQGGFLPYETVEPGYKYNMTDVQASMGIHQLARIENSLTKRERLWCLLDQGLRDLEELRIPAFPQEAGSRHARHLYTIHLELERLEIDRDEFIRALAAENIGAGVHFIPIHLHAYYRDAYGYRRGDYPCAEWIGDRTVSLPLSAGMSEEDVADVVAAVHKVAVRHRRKPVFQAAGEAAI</sequence>
<accession>A0A538TAE9</accession>
<comment type="similarity">
    <text evidence="3">Belongs to the DegT/DnrJ/EryC1 family.</text>
</comment>
<comment type="caution">
    <text evidence="5">The sequence shown here is derived from an EMBL/GenBank/DDBJ whole genome shotgun (WGS) entry which is preliminary data.</text>
</comment>
<protein>
    <submittedName>
        <fullName evidence="5">DegT/DnrJ/EryC1/StrS family aminotransferase</fullName>
    </submittedName>
</protein>
<evidence type="ECO:0000313" key="6">
    <source>
        <dbReference type="Proteomes" id="UP000316852"/>
    </source>
</evidence>
<evidence type="ECO:0000256" key="3">
    <source>
        <dbReference type="RuleBase" id="RU004508"/>
    </source>
</evidence>
<evidence type="ECO:0000256" key="1">
    <source>
        <dbReference type="PIRSR" id="PIRSR000390-1"/>
    </source>
</evidence>
<dbReference type="CDD" id="cd00616">
    <property type="entry name" value="AHBA_syn"/>
    <property type="match status" value="1"/>
</dbReference>
<keyword evidence="5" id="KW-0808">Transferase</keyword>
<dbReference type="Proteomes" id="UP000316852">
    <property type="component" value="Unassembled WGS sequence"/>
</dbReference>
<keyword evidence="2 3" id="KW-0663">Pyridoxal phosphate</keyword>
<dbReference type="Pfam" id="PF01041">
    <property type="entry name" value="DegT_DnrJ_EryC1"/>
    <property type="match status" value="1"/>
</dbReference>
<feature type="modified residue" description="N6-(pyridoxal phosphate)lysine" evidence="2">
    <location>
        <position position="207"/>
    </location>
</feature>
<feature type="active site" description="Proton acceptor" evidence="1">
    <location>
        <position position="207"/>
    </location>
</feature>
<evidence type="ECO:0000256" key="4">
    <source>
        <dbReference type="SAM" id="MobiDB-lite"/>
    </source>
</evidence>